<proteinExistence type="predicted"/>
<organism evidence="2 3">
    <name type="scientific">Lophiotrema nucula</name>
    <dbReference type="NCBI Taxonomy" id="690887"/>
    <lineage>
        <taxon>Eukaryota</taxon>
        <taxon>Fungi</taxon>
        <taxon>Dikarya</taxon>
        <taxon>Ascomycota</taxon>
        <taxon>Pezizomycotina</taxon>
        <taxon>Dothideomycetes</taxon>
        <taxon>Pleosporomycetidae</taxon>
        <taxon>Pleosporales</taxon>
        <taxon>Lophiotremataceae</taxon>
        <taxon>Lophiotrema</taxon>
    </lineage>
</organism>
<evidence type="ECO:0000256" key="1">
    <source>
        <dbReference type="SAM" id="MobiDB-lite"/>
    </source>
</evidence>
<sequence>MASVAATANLVRQHPGAGATRQPVLSQCRQSSQRGPVHRAKSRRSDSPMPSLAGCEKNSEDEIRQINSPHLLGRLSRMPGGSASRRIRAGVIMSEGLLSDVRMRTSTPLPCLNTNDAYSQPGNSIARWFRSRHQATSSKSLLSPALLVWLARRKFSERFCSSQVTALLSNAIPCRLSLPDIPSVLFSLS</sequence>
<name>A0A6A5ZG94_9PLEO</name>
<dbReference type="EMBL" id="ML977317">
    <property type="protein sequence ID" value="KAF2118520.1"/>
    <property type="molecule type" value="Genomic_DNA"/>
</dbReference>
<feature type="region of interest" description="Disordered" evidence="1">
    <location>
        <begin position="1"/>
        <end position="60"/>
    </location>
</feature>
<keyword evidence="3" id="KW-1185">Reference proteome</keyword>
<feature type="compositionally biased region" description="Polar residues" evidence="1">
    <location>
        <begin position="23"/>
        <end position="34"/>
    </location>
</feature>
<evidence type="ECO:0000313" key="2">
    <source>
        <dbReference type="EMBL" id="KAF2118520.1"/>
    </source>
</evidence>
<reference evidence="2" key="1">
    <citation type="journal article" date="2020" name="Stud. Mycol.">
        <title>101 Dothideomycetes genomes: a test case for predicting lifestyles and emergence of pathogens.</title>
        <authorList>
            <person name="Haridas S."/>
            <person name="Albert R."/>
            <person name="Binder M."/>
            <person name="Bloem J."/>
            <person name="Labutti K."/>
            <person name="Salamov A."/>
            <person name="Andreopoulos B."/>
            <person name="Baker S."/>
            <person name="Barry K."/>
            <person name="Bills G."/>
            <person name="Bluhm B."/>
            <person name="Cannon C."/>
            <person name="Castanera R."/>
            <person name="Culley D."/>
            <person name="Daum C."/>
            <person name="Ezra D."/>
            <person name="Gonzalez J."/>
            <person name="Henrissat B."/>
            <person name="Kuo A."/>
            <person name="Liang C."/>
            <person name="Lipzen A."/>
            <person name="Lutzoni F."/>
            <person name="Magnuson J."/>
            <person name="Mondo S."/>
            <person name="Nolan M."/>
            <person name="Ohm R."/>
            <person name="Pangilinan J."/>
            <person name="Park H.-J."/>
            <person name="Ramirez L."/>
            <person name="Alfaro M."/>
            <person name="Sun H."/>
            <person name="Tritt A."/>
            <person name="Yoshinaga Y."/>
            <person name="Zwiers L.-H."/>
            <person name="Turgeon B."/>
            <person name="Goodwin S."/>
            <person name="Spatafora J."/>
            <person name="Crous P."/>
            <person name="Grigoriev I."/>
        </authorList>
    </citation>
    <scope>NUCLEOTIDE SEQUENCE</scope>
    <source>
        <strain evidence="2">CBS 627.86</strain>
    </source>
</reference>
<dbReference type="AlphaFoldDB" id="A0A6A5ZG94"/>
<evidence type="ECO:0000313" key="3">
    <source>
        <dbReference type="Proteomes" id="UP000799770"/>
    </source>
</evidence>
<gene>
    <name evidence="2" type="ORF">BDV96DRAFT_597336</name>
</gene>
<accession>A0A6A5ZG94</accession>
<dbReference type="Proteomes" id="UP000799770">
    <property type="component" value="Unassembled WGS sequence"/>
</dbReference>
<protein>
    <submittedName>
        <fullName evidence="2">Uncharacterized protein</fullName>
    </submittedName>
</protein>